<dbReference type="AlphaFoldDB" id="A0A1C7NF71"/>
<name>A0A1C7NF71_9FUNG</name>
<dbReference type="EMBL" id="LUGH01000211">
    <property type="protein sequence ID" value="OBZ87600.1"/>
    <property type="molecule type" value="Genomic_DNA"/>
</dbReference>
<protein>
    <submittedName>
        <fullName evidence="1">Uncharacterized protein</fullName>
    </submittedName>
</protein>
<dbReference type="InParanoid" id="A0A1C7NF71"/>
<evidence type="ECO:0000313" key="1">
    <source>
        <dbReference type="EMBL" id="OBZ87600.1"/>
    </source>
</evidence>
<proteinExistence type="predicted"/>
<comment type="caution">
    <text evidence="1">The sequence shown here is derived from an EMBL/GenBank/DDBJ whole genome shotgun (WGS) entry which is preliminary data.</text>
</comment>
<reference evidence="1 2" key="1">
    <citation type="submission" date="2016-03" db="EMBL/GenBank/DDBJ databases">
        <title>Choanephora cucurbitarum.</title>
        <authorList>
            <person name="Min B."/>
            <person name="Park H."/>
            <person name="Park J.-H."/>
            <person name="Shin H.-D."/>
            <person name="Choi I.-G."/>
        </authorList>
    </citation>
    <scope>NUCLEOTIDE SEQUENCE [LARGE SCALE GENOMIC DNA]</scope>
    <source>
        <strain evidence="1 2">KUS-F28377</strain>
    </source>
</reference>
<keyword evidence="2" id="KW-1185">Reference proteome</keyword>
<gene>
    <name evidence="1" type="ORF">A0J61_04350</name>
</gene>
<organism evidence="1 2">
    <name type="scientific">Choanephora cucurbitarum</name>
    <dbReference type="NCBI Taxonomy" id="101091"/>
    <lineage>
        <taxon>Eukaryota</taxon>
        <taxon>Fungi</taxon>
        <taxon>Fungi incertae sedis</taxon>
        <taxon>Mucoromycota</taxon>
        <taxon>Mucoromycotina</taxon>
        <taxon>Mucoromycetes</taxon>
        <taxon>Mucorales</taxon>
        <taxon>Mucorineae</taxon>
        <taxon>Choanephoraceae</taxon>
        <taxon>Choanephoroideae</taxon>
        <taxon>Choanephora</taxon>
    </lineage>
</organism>
<accession>A0A1C7NF71</accession>
<sequence length="79" mass="9281">MNENKKNFYQTISERFFFHADKLDYVCDNIVTVGASNFNKHMYVEMPSDLSPESDAIGEEQVESKKKDEKKSVFFDLEF</sequence>
<evidence type="ECO:0000313" key="2">
    <source>
        <dbReference type="Proteomes" id="UP000093000"/>
    </source>
</evidence>
<dbReference type="Proteomes" id="UP000093000">
    <property type="component" value="Unassembled WGS sequence"/>
</dbReference>